<protein>
    <recommendedName>
        <fullName evidence="3">AA1-like domain-containing protein</fullName>
    </recommendedName>
</protein>
<evidence type="ECO:0000313" key="1">
    <source>
        <dbReference type="EMBL" id="KAK8105094.1"/>
    </source>
</evidence>
<gene>
    <name evidence="1" type="ORF">PG999_008453</name>
</gene>
<comment type="caution">
    <text evidence="1">The sequence shown here is derived from an EMBL/GenBank/DDBJ whole genome shotgun (WGS) entry which is preliminary data.</text>
</comment>
<evidence type="ECO:0008006" key="3">
    <source>
        <dbReference type="Google" id="ProtNLM"/>
    </source>
</evidence>
<keyword evidence="2" id="KW-1185">Reference proteome</keyword>
<dbReference type="AlphaFoldDB" id="A0AAW0QHQ5"/>
<organism evidence="1 2">
    <name type="scientific">Apiospora kogelbergensis</name>
    <dbReference type="NCBI Taxonomy" id="1337665"/>
    <lineage>
        <taxon>Eukaryota</taxon>
        <taxon>Fungi</taxon>
        <taxon>Dikarya</taxon>
        <taxon>Ascomycota</taxon>
        <taxon>Pezizomycotina</taxon>
        <taxon>Sordariomycetes</taxon>
        <taxon>Xylariomycetidae</taxon>
        <taxon>Amphisphaeriales</taxon>
        <taxon>Apiosporaceae</taxon>
        <taxon>Apiospora</taxon>
    </lineage>
</organism>
<evidence type="ECO:0000313" key="2">
    <source>
        <dbReference type="Proteomes" id="UP001392437"/>
    </source>
</evidence>
<name>A0AAW0QHQ5_9PEZI</name>
<dbReference type="Proteomes" id="UP001392437">
    <property type="component" value="Unassembled WGS sequence"/>
</dbReference>
<reference evidence="1 2" key="1">
    <citation type="submission" date="2023-01" db="EMBL/GenBank/DDBJ databases">
        <title>Analysis of 21 Apiospora genomes using comparative genomics revels a genus with tremendous synthesis potential of carbohydrate active enzymes and secondary metabolites.</title>
        <authorList>
            <person name="Sorensen T."/>
        </authorList>
    </citation>
    <scope>NUCLEOTIDE SEQUENCE [LARGE SCALE GENOMIC DNA]</scope>
    <source>
        <strain evidence="1 2">CBS 117206</strain>
    </source>
</reference>
<proteinExistence type="predicted"/>
<dbReference type="EMBL" id="JAQQWP010000008">
    <property type="protein sequence ID" value="KAK8105094.1"/>
    <property type="molecule type" value="Genomic_DNA"/>
</dbReference>
<accession>A0AAW0QHQ5</accession>
<sequence>MKYTTAFAALLPLARTASINARSVHDSDIEFKISQFQASCNDANGENYHFHITINDDLFSGQECYDSAKTTDGKLPSVARTNTGAYAFTATKVGDGESFDVTVDHRIKDLRGHFTIQRDELKLVTSEAVATEGGTIYTPSDYAH</sequence>